<dbReference type="Gene3D" id="1.10.150.320">
    <property type="entry name" value="Photosystem II 12 kDa extrinsic protein"/>
    <property type="match status" value="1"/>
</dbReference>
<dbReference type="OrthoDB" id="5296317at2"/>
<accession>A0A1W1I2I6</accession>
<dbReference type="Pfam" id="PF12836">
    <property type="entry name" value="HHH_3"/>
    <property type="match status" value="1"/>
</dbReference>
<dbReference type="STRING" id="1325564.NSJP_0861"/>
<dbReference type="Proteomes" id="UP000192042">
    <property type="component" value="Chromosome I"/>
</dbReference>
<keyword evidence="2" id="KW-1185">Reference proteome</keyword>
<dbReference type="RefSeq" id="WP_080885628.1">
    <property type="nucleotide sequence ID" value="NZ_LT828648.1"/>
</dbReference>
<evidence type="ECO:0000313" key="1">
    <source>
        <dbReference type="EMBL" id="SLM47033.1"/>
    </source>
</evidence>
<protein>
    <recommendedName>
        <fullName evidence="3">Helix-hairpin-helix domain-containing protein</fullName>
    </recommendedName>
</protein>
<dbReference type="EMBL" id="LT828648">
    <property type="protein sequence ID" value="SLM47033.1"/>
    <property type="molecule type" value="Genomic_DNA"/>
</dbReference>
<evidence type="ECO:0008006" key="3">
    <source>
        <dbReference type="Google" id="ProtNLM"/>
    </source>
</evidence>
<evidence type="ECO:0000313" key="2">
    <source>
        <dbReference type="Proteomes" id="UP000192042"/>
    </source>
</evidence>
<dbReference type="AlphaFoldDB" id="A0A1W1I2I6"/>
<name>A0A1W1I2I6_9BACT</name>
<gene>
    <name evidence="1" type="ORF">NSJP_0861</name>
</gene>
<reference evidence="1 2" key="1">
    <citation type="submission" date="2017-03" db="EMBL/GenBank/DDBJ databases">
        <authorList>
            <person name="Afonso C.L."/>
            <person name="Miller P.J."/>
            <person name="Scott M.A."/>
            <person name="Spackman E."/>
            <person name="Goraichik I."/>
            <person name="Dimitrov K.M."/>
            <person name="Suarez D.L."/>
            <person name="Swayne D.E."/>
        </authorList>
    </citation>
    <scope>NUCLEOTIDE SEQUENCE [LARGE SCALE GENOMIC DNA]</scope>
    <source>
        <strain evidence="1">Genome sequencing of Nitrospira japonica strain NJ11</strain>
    </source>
</reference>
<sequence>MKARLVSTLVVFVLLLLPLVPIALPPYATAAAEKGAAEADLLDINTATAEQLKALPGIGDAYSEKIIKGRPYTRKDELVQKQILPRATYEQIKYKIIAKQK</sequence>
<dbReference type="KEGG" id="nja:NSJP_0861"/>
<dbReference type="SUPFAM" id="SSF81585">
    <property type="entry name" value="PsbU/PolX domain-like"/>
    <property type="match status" value="1"/>
</dbReference>
<organism evidence="1 2">
    <name type="scientific">Nitrospira japonica</name>
    <dbReference type="NCBI Taxonomy" id="1325564"/>
    <lineage>
        <taxon>Bacteria</taxon>
        <taxon>Pseudomonadati</taxon>
        <taxon>Nitrospirota</taxon>
        <taxon>Nitrospiria</taxon>
        <taxon>Nitrospirales</taxon>
        <taxon>Nitrospiraceae</taxon>
        <taxon>Nitrospira</taxon>
    </lineage>
</organism>
<proteinExistence type="predicted"/>